<dbReference type="PROSITE" id="PS51457">
    <property type="entry name" value="BEN"/>
    <property type="match status" value="1"/>
</dbReference>
<dbReference type="AlphaFoldDB" id="A0A915CQ89"/>
<evidence type="ECO:0000259" key="2">
    <source>
        <dbReference type="PROSITE" id="PS51457"/>
    </source>
</evidence>
<protein>
    <submittedName>
        <fullName evidence="4">BEN domain-containing protein</fullName>
    </submittedName>
</protein>
<feature type="compositionally biased region" description="Polar residues" evidence="1">
    <location>
        <begin position="138"/>
        <end position="149"/>
    </location>
</feature>
<evidence type="ECO:0000256" key="1">
    <source>
        <dbReference type="SAM" id="MobiDB-lite"/>
    </source>
</evidence>
<accession>A0A915CQ89</accession>
<organism evidence="3 4">
    <name type="scientific">Ditylenchus dipsaci</name>
    <dbReference type="NCBI Taxonomy" id="166011"/>
    <lineage>
        <taxon>Eukaryota</taxon>
        <taxon>Metazoa</taxon>
        <taxon>Ecdysozoa</taxon>
        <taxon>Nematoda</taxon>
        <taxon>Chromadorea</taxon>
        <taxon>Rhabditida</taxon>
        <taxon>Tylenchina</taxon>
        <taxon>Tylenchomorpha</taxon>
        <taxon>Sphaerularioidea</taxon>
        <taxon>Anguinidae</taxon>
        <taxon>Anguininae</taxon>
        <taxon>Ditylenchus</taxon>
    </lineage>
</organism>
<dbReference type="Proteomes" id="UP000887574">
    <property type="component" value="Unplaced"/>
</dbReference>
<proteinExistence type="predicted"/>
<feature type="domain" description="BEN" evidence="2">
    <location>
        <begin position="300"/>
        <end position="411"/>
    </location>
</feature>
<keyword evidence="3" id="KW-1185">Reference proteome</keyword>
<evidence type="ECO:0000313" key="3">
    <source>
        <dbReference type="Proteomes" id="UP000887574"/>
    </source>
</evidence>
<reference evidence="4" key="1">
    <citation type="submission" date="2022-11" db="UniProtKB">
        <authorList>
            <consortium name="WormBaseParasite"/>
        </authorList>
    </citation>
    <scope>IDENTIFICATION</scope>
</reference>
<dbReference type="WBParaSite" id="jg11486">
    <property type="protein sequence ID" value="jg11486"/>
    <property type="gene ID" value="jg11486"/>
</dbReference>
<sequence>MEMSSSSSPDPVINNGQPSLDCGLFDFQGNSGLSSSTEQIMELINQIKNSNNNTLGLSNSMDMPSPLSGKVSPDLSSPPPSNDCSLDNNSGGSPACVARLASPSFMQQQIQQFQLDMAVAAFRQNGSSQESMKRKYTTTKTADSNNVVGSDSDECDAAKHIPQYPSSMESPFAQFFPTNPCSDLLMAAAAASSVSMNAPSSSSFSLMDWNLKQMPALKSNSSSQNYGSTSVPTKKLRGIVTRADFMEKIEKAENLDDCKKIFLSILDVILPGKASQNVAVNIPMQNNFDITRISPKFVKVSQDREEIDLHKLFASFWVSKSHLSVKNIPSAFTRFVLSKVLGDEISKFTYCKLNNGKRGYKQLSNEFVKAITEFVAEGFGIPESDTNSRIALRNAVENVIINTCGNARKRVTGPC</sequence>
<feature type="region of interest" description="Disordered" evidence="1">
    <location>
        <begin position="130"/>
        <end position="151"/>
    </location>
</feature>
<evidence type="ECO:0000313" key="4">
    <source>
        <dbReference type="WBParaSite" id="jg11486"/>
    </source>
</evidence>
<name>A0A915CQ89_9BILA</name>
<dbReference type="InterPro" id="IPR018379">
    <property type="entry name" value="BEN_domain"/>
</dbReference>
<feature type="region of interest" description="Disordered" evidence="1">
    <location>
        <begin position="55"/>
        <end position="90"/>
    </location>
</feature>
<dbReference type="GO" id="GO:0003677">
    <property type="term" value="F:DNA binding"/>
    <property type="evidence" value="ECO:0007669"/>
    <property type="project" value="InterPro"/>
</dbReference>